<evidence type="ECO:0000256" key="5">
    <source>
        <dbReference type="PROSITE-ProRule" id="PRU00277"/>
    </source>
</evidence>
<dbReference type="PANTHER" id="PTHR43811:SF19">
    <property type="entry name" value="39 KDA FK506-BINDING NUCLEAR PROTEIN"/>
    <property type="match status" value="1"/>
</dbReference>
<dbReference type="Gene3D" id="3.10.50.40">
    <property type="match status" value="2"/>
</dbReference>
<keyword evidence="4 5" id="KW-0413">Isomerase</keyword>
<reference evidence="9 10" key="1">
    <citation type="submission" date="2019-12" db="EMBL/GenBank/DDBJ databases">
        <title>Novel species isolated from a subtropical stream in China.</title>
        <authorList>
            <person name="Lu H."/>
        </authorList>
    </citation>
    <scope>NUCLEOTIDE SEQUENCE [LARGE SCALE GENOMIC DNA]</scope>
    <source>
        <strain evidence="9 10">FT135W</strain>
    </source>
</reference>
<proteinExistence type="inferred from homology"/>
<evidence type="ECO:0000256" key="2">
    <source>
        <dbReference type="ARBA" id="ARBA00006577"/>
    </source>
</evidence>
<dbReference type="PROSITE" id="PS50059">
    <property type="entry name" value="FKBP_PPIASE"/>
    <property type="match status" value="2"/>
</dbReference>
<feature type="domain" description="PPIase FKBP-type" evidence="8">
    <location>
        <begin position="53"/>
        <end position="163"/>
    </location>
</feature>
<keyword evidence="10" id="KW-1185">Reference proteome</keyword>
<feature type="domain" description="PPIase FKBP-type" evidence="8">
    <location>
        <begin position="187"/>
        <end position="279"/>
    </location>
</feature>
<dbReference type="InterPro" id="IPR046357">
    <property type="entry name" value="PPIase_dom_sf"/>
</dbReference>
<dbReference type="EC" id="5.2.1.8" evidence="6"/>
<name>A0A6L8KAS3_9BURK</name>
<evidence type="ECO:0000256" key="1">
    <source>
        <dbReference type="ARBA" id="ARBA00000971"/>
    </source>
</evidence>
<dbReference type="SUPFAM" id="SSF54534">
    <property type="entry name" value="FKBP-like"/>
    <property type="match status" value="2"/>
</dbReference>
<evidence type="ECO:0000313" key="9">
    <source>
        <dbReference type="EMBL" id="MYM22974.1"/>
    </source>
</evidence>
<evidence type="ECO:0000256" key="3">
    <source>
        <dbReference type="ARBA" id="ARBA00023110"/>
    </source>
</evidence>
<comment type="caution">
    <text evidence="9">The sequence shown here is derived from an EMBL/GenBank/DDBJ whole genome shotgun (WGS) entry which is preliminary data.</text>
</comment>
<gene>
    <name evidence="9" type="ORF">GTP46_09990</name>
</gene>
<organism evidence="9 10">
    <name type="scientific">Duganella flavida</name>
    <dbReference type="NCBI Taxonomy" id="2692175"/>
    <lineage>
        <taxon>Bacteria</taxon>
        <taxon>Pseudomonadati</taxon>
        <taxon>Pseudomonadota</taxon>
        <taxon>Betaproteobacteria</taxon>
        <taxon>Burkholderiales</taxon>
        <taxon>Oxalobacteraceae</taxon>
        <taxon>Telluria group</taxon>
        <taxon>Duganella</taxon>
    </lineage>
</organism>
<evidence type="ECO:0000256" key="6">
    <source>
        <dbReference type="RuleBase" id="RU003915"/>
    </source>
</evidence>
<evidence type="ECO:0000313" key="10">
    <source>
        <dbReference type="Proteomes" id="UP000479335"/>
    </source>
</evidence>
<comment type="similarity">
    <text evidence="2 6">Belongs to the FKBP-type PPIase family.</text>
</comment>
<feature type="chain" id="PRO_5026799572" description="Peptidyl-prolyl cis-trans isomerase" evidence="7">
    <location>
        <begin position="25"/>
        <end position="279"/>
    </location>
</feature>
<dbReference type="PROSITE" id="PS51257">
    <property type="entry name" value="PROKAR_LIPOPROTEIN"/>
    <property type="match status" value="1"/>
</dbReference>
<dbReference type="AlphaFoldDB" id="A0A6L8KAS3"/>
<dbReference type="PANTHER" id="PTHR43811">
    <property type="entry name" value="FKBP-TYPE PEPTIDYL-PROLYL CIS-TRANS ISOMERASE FKPA"/>
    <property type="match status" value="1"/>
</dbReference>
<evidence type="ECO:0000256" key="7">
    <source>
        <dbReference type="SAM" id="SignalP"/>
    </source>
</evidence>
<dbReference type="GO" id="GO:0003755">
    <property type="term" value="F:peptidyl-prolyl cis-trans isomerase activity"/>
    <property type="evidence" value="ECO:0007669"/>
    <property type="project" value="UniProtKB-UniRule"/>
</dbReference>
<feature type="signal peptide" evidence="7">
    <location>
        <begin position="1"/>
        <end position="24"/>
    </location>
</feature>
<dbReference type="EMBL" id="WWCN01000005">
    <property type="protein sequence ID" value="MYM22974.1"/>
    <property type="molecule type" value="Genomic_DNA"/>
</dbReference>
<keyword evidence="3 5" id="KW-0697">Rotamase</keyword>
<evidence type="ECO:0000256" key="4">
    <source>
        <dbReference type="ARBA" id="ARBA00023235"/>
    </source>
</evidence>
<dbReference type="Pfam" id="PF00254">
    <property type="entry name" value="FKBP_C"/>
    <property type="match status" value="2"/>
</dbReference>
<dbReference type="InterPro" id="IPR001179">
    <property type="entry name" value="PPIase_FKBP_dom"/>
</dbReference>
<dbReference type="RefSeq" id="WP_161006472.1">
    <property type="nucleotide sequence ID" value="NZ_WWCN01000005.1"/>
</dbReference>
<comment type="catalytic activity">
    <reaction evidence="1 5 6">
        <text>[protein]-peptidylproline (omega=180) = [protein]-peptidylproline (omega=0)</text>
        <dbReference type="Rhea" id="RHEA:16237"/>
        <dbReference type="Rhea" id="RHEA-COMP:10747"/>
        <dbReference type="Rhea" id="RHEA-COMP:10748"/>
        <dbReference type="ChEBI" id="CHEBI:83833"/>
        <dbReference type="ChEBI" id="CHEBI:83834"/>
        <dbReference type="EC" id="5.2.1.8"/>
    </reaction>
</comment>
<dbReference type="Proteomes" id="UP000479335">
    <property type="component" value="Unassembled WGS sequence"/>
</dbReference>
<accession>A0A6L8KAS3</accession>
<sequence length="279" mass="28246">MKSKLQLIAAAACVAVLTACGGGAKTPTAVVVPQPDYKVTTTVVGSGLTAATGDTVTVNYVGYLYDSTKTDGKGDKVESTIDSGVPLTGTVGVGALPTASLPAAGWDQTLLGMQPGGKRTAVLPANMAYGIASRDKIAVNGITYPAIPSNSALVYDFTLVNVSKAVYQPTTTYTDVKVGTGATAYAGSAVTVTYTGWLYDANAVDHKGTQFDTNVGGTPLAVTVGTGVVTGFSIGISGMQVGGKRTVVIPPSQGYGYIGTATIPSNSTLVFDIELLTVK</sequence>
<keyword evidence="7" id="KW-0732">Signal</keyword>
<evidence type="ECO:0000259" key="8">
    <source>
        <dbReference type="PROSITE" id="PS50059"/>
    </source>
</evidence>
<protein>
    <recommendedName>
        <fullName evidence="6">Peptidyl-prolyl cis-trans isomerase</fullName>
        <ecNumber evidence="6">5.2.1.8</ecNumber>
    </recommendedName>
</protein>